<comment type="caution">
    <text evidence="1">The sequence shown here is derived from an EMBL/GenBank/DDBJ whole genome shotgun (WGS) entry which is preliminary data.</text>
</comment>
<reference evidence="1" key="1">
    <citation type="submission" date="2018-07" db="EMBL/GenBank/DDBJ databases">
        <authorList>
            <consortium name="GenomeTrakr network: Whole genome sequencing for foodborne pathogen traceback"/>
        </authorList>
    </citation>
    <scope>NUCLEOTIDE SEQUENCE</scope>
    <source>
        <strain evidence="1">CFSAN002857</strain>
    </source>
</reference>
<organism evidence="1">
    <name type="scientific">Salmonella enterica I</name>
    <dbReference type="NCBI Taxonomy" id="59201"/>
    <lineage>
        <taxon>Bacteria</taxon>
        <taxon>Pseudomonadati</taxon>
        <taxon>Pseudomonadota</taxon>
        <taxon>Gammaproteobacteria</taxon>
        <taxon>Enterobacterales</taxon>
        <taxon>Enterobacteriaceae</taxon>
        <taxon>Salmonella</taxon>
    </lineage>
</organism>
<sequence length="101" mass="11076">MKNNTSLTFTKNAKGQIETSISNVFKAISSPEHCGMHLRYTGTTLECAPFGTGEWRLFNDTDISHLRITLGEKGFGRIRPGMVKEVVALVALGNPESKSSF</sequence>
<dbReference type="AlphaFoldDB" id="A0A3U7V4W9"/>
<protein>
    <submittedName>
        <fullName evidence="1">Uncharacterized protein</fullName>
    </submittedName>
</protein>
<gene>
    <name evidence="1" type="ORF">S308_20720</name>
</gene>
<name>A0A3U7V4W9_SALET</name>
<proteinExistence type="predicted"/>
<accession>A0A3U7V4W9</accession>
<evidence type="ECO:0000313" key="1">
    <source>
        <dbReference type="EMBL" id="EBP3987785.1"/>
    </source>
</evidence>
<dbReference type="EMBL" id="AAGLPU010000042">
    <property type="protein sequence ID" value="EBP3987785.1"/>
    <property type="molecule type" value="Genomic_DNA"/>
</dbReference>